<dbReference type="InterPro" id="IPR051906">
    <property type="entry name" value="TolC-like"/>
</dbReference>
<evidence type="ECO:0000313" key="10">
    <source>
        <dbReference type="Proteomes" id="UP001216674"/>
    </source>
</evidence>
<comment type="caution">
    <text evidence="9">The sequence shown here is derived from an EMBL/GenBank/DDBJ whole genome shotgun (WGS) entry which is preliminary data.</text>
</comment>
<evidence type="ECO:0000256" key="4">
    <source>
        <dbReference type="ARBA" id="ARBA00022452"/>
    </source>
</evidence>
<evidence type="ECO:0000256" key="3">
    <source>
        <dbReference type="ARBA" id="ARBA00022448"/>
    </source>
</evidence>
<dbReference type="InterPro" id="IPR010130">
    <property type="entry name" value="T1SS_OMP_TolC"/>
</dbReference>
<dbReference type="EMBL" id="JARJLM010000702">
    <property type="protein sequence ID" value="MDF3839745.1"/>
    <property type="molecule type" value="Genomic_DNA"/>
</dbReference>
<reference evidence="9 10" key="1">
    <citation type="submission" date="2023-03" db="EMBL/GenBank/DDBJ databases">
        <title>Draft assemblies of triclosan tolerant bacteria isolated from returned activated sludge.</title>
        <authorList>
            <person name="Van Hamelsveld S."/>
        </authorList>
    </citation>
    <scope>NUCLEOTIDE SEQUENCE [LARGE SCALE GENOMIC DNA]</scope>
    <source>
        <strain evidence="9 10">GW210010_S58</strain>
    </source>
</reference>
<protein>
    <submittedName>
        <fullName evidence="9">TolC family outer membrane protein</fullName>
    </submittedName>
</protein>
<evidence type="ECO:0000256" key="2">
    <source>
        <dbReference type="ARBA" id="ARBA00007613"/>
    </source>
</evidence>
<feature type="chain" id="PRO_5047177152" evidence="8">
    <location>
        <begin position="21"/>
        <end position="452"/>
    </location>
</feature>
<keyword evidence="3" id="KW-0813">Transport</keyword>
<comment type="similarity">
    <text evidence="2">Belongs to the outer membrane factor (OMF) (TC 1.B.17) family.</text>
</comment>
<keyword evidence="6" id="KW-0472">Membrane</keyword>
<sequence>MRLITIGRLALLLACSSAQAEDLLDAWRAARAHDAYFAAAGDAWTAGMEQAQQGDAGVLPVVSLDGNAKRVDKDYRSGMAATSSKHGFGQQYSAAVSVVAPIYNRAAFVTRDQSRRQTEQARLRYLAAEQELILRAAKAYFDVLIAQENVNLVKAQSEAAAQQLAQAQKMFEIGLASVTDRDDAQARFDTIMAAGIAARNDLEVRANAYRTLTSLDPARVRSISPAVSEAAVAPEALVSLLSQARLGNLTVQAQQQGAEIARLEIDRFRLESSPVLSLVASVGHQFDHGSISSSGGRDRTLNGVVGLQLSIPLYTGGARESRLRQAHALAGQQANTLEALQRDAEQQAQQYFLDMVNGSARVRALEQARASAQTSVASSKLGRQLGVRTVIEVLNAEQAYYQTLFNLVVARYGVLFSKLQLAAAIGNLQEPELASVNAWLTGPAASALPAIP</sequence>
<dbReference type="PANTHER" id="PTHR30026:SF20">
    <property type="entry name" value="OUTER MEMBRANE PROTEIN TOLC"/>
    <property type="match status" value="1"/>
</dbReference>
<evidence type="ECO:0000256" key="8">
    <source>
        <dbReference type="SAM" id="SignalP"/>
    </source>
</evidence>
<dbReference type="Gene3D" id="1.20.1600.10">
    <property type="entry name" value="Outer membrane efflux proteins (OEP)"/>
    <property type="match status" value="1"/>
</dbReference>
<evidence type="ECO:0000256" key="6">
    <source>
        <dbReference type="ARBA" id="ARBA00023136"/>
    </source>
</evidence>
<organism evidence="9 10">
    <name type="scientific">Cupriavidus basilensis</name>
    <dbReference type="NCBI Taxonomy" id="68895"/>
    <lineage>
        <taxon>Bacteria</taxon>
        <taxon>Pseudomonadati</taxon>
        <taxon>Pseudomonadota</taxon>
        <taxon>Betaproteobacteria</taxon>
        <taxon>Burkholderiales</taxon>
        <taxon>Burkholderiaceae</taxon>
        <taxon>Cupriavidus</taxon>
    </lineage>
</organism>
<keyword evidence="7" id="KW-0998">Cell outer membrane</keyword>
<evidence type="ECO:0000256" key="1">
    <source>
        <dbReference type="ARBA" id="ARBA00004442"/>
    </source>
</evidence>
<gene>
    <name evidence="9" type="ORF">P3W85_43440</name>
</gene>
<dbReference type="RefSeq" id="WP_276269365.1">
    <property type="nucleotide sequence ID" value="NZ_JARJLM010000702.1"/>
</dbReference>
<keyword evidence="5" id="KW-0812">Transmembrane</keyword>
<dbReference type="SUPFAM" id="SSF56954">
    <property type="entry name" value="Outer membrane efflux proteins (OEP)"/>
    <property type="match status" value="1"/>
</dbReference>
<dbReference type="Proteomes" id="UP001216674">
    <property type="component" value="Unassembled WGS sequence"/>
</dbReference>
<dbReference type="NCBIfam" id="TIGR01844">
    <property type="entry name" value="type_I_sec_TolC"/>
    <property type="match status" value="1"/>
</dbReference>
<keyword evidence="4" id="KW-1134">Transmembrane beta strand</keyword>
<proteinExistence type="inferred from homology"/>
<evidence type="ECO:0000256" key="7">
    <source>
        <dbReference type="ARBA" id="ARBA00023237"/>
    </source>
</evidence>
<feature type="signal peptide" evidence="8">
    <location>
        <begin position="1"/>
        <end position="20"/>
    </location>
</feature>
<dbReference type="InterPro" id="IPR003423">
    <property type="entry name" value="OMP_efflux"/>
</dbReference>
<accession>A0ABT6B4D2</accession>
<keyword evidence="10" id="KW-1185">Reference proteome</keyword>
<dbReference type="Pfam" id="PF02321">
    <property type="entry name" value="OEP"/>
    <property type="match status" value="2"/>
</dbReference>
<comment type="subcellular location">
    <subcellularLocation>
        <location evidence="1">Cell outer membrane</location>
    </subcellularLocation>
</comment>
<evidence type="ECO:0000313" key="9">
    <source>
        <dbReference type="EMBL" id="MDF3839745.1"/>
    </source>
</evidence>
<keyword evidence="8" id="KW-0732">Signal</keyword>
<dbReference type="PANTHER" id="PTHR30026">
    <property type="entry name" value="OUTER MEMBRANE PROTEIN TOLC"/>
    <property type="match status" value="1"/>
</dbReference>
<evidence type="ECO:0000256" key="5">
    <source>
        <dbReference type="ARBA" id="ARBA00022692"/>
    </source>
</evidence>
<name>A0ABT6B4D2_9BURK</name>